<dbReference type="Proteomes" id="UP000092154">
    <property type="component" value="Unassembled WGS sequence"/>
</dbReference>
<organism evidence="1 2">
    <name type="scientific">Rhizopogon vinicolor AM-OR11-026</name>
    <dbReference type="NCBI Taxonomy" id="1314800"/>
    <lineage>
        <taxon>Eukaryota</taxon>
        <taxon>Fungi</taxon>
        <taxon>Dikarya</taxon>
        <taxon>Basidiomycota</taxon>
        <taxon>Agaricomycotina</taxon>
        <taxon>Agaricomycetes</taxon>
        <taxon>Agaricomycetidae</taxon>
        <taxon>Boletales</taxon>
        <taxon>Suillineae</taxon>
        <taxon>Rhizopogonaceae</taxon>
        <taxon>Rhizopogon</taxon>
    </lineage>
</organism>
<dbReference type="InParanoid" id="A0A1B7NCU3"/>
<dbReference type="OrthoDB" id="120976at2759"/>
<dbReference type="AlphaFoldDB" id="A0A1B7NCU3"/>
<evidence type="ECO:0000313" key="2">
    <source>
        <dbReference type="Proteomes" id="UP000092154"/>
    </source>
</evidence>
<evidence type="ECO:0008006" key="3">
    <source>
        <dbReference type="Google" id="ProtNLM"/>
    </source>
</evidence>
<gene>
    <name evidence="1" type="ORF">K503DRAFT_327579</name>
</gene>
<accession>A0A1B7NCU3</accession>
<evidence type="ECO:0000313" key="1">
    <source>
        <dbReference type="EMBL" id="OAX42638.1"/>
    </source>
</evidence>
<keyword evidence="2" id="KW-1185">Reference proteome</keyword>
<dbReference type="Gene3D" id="3.80.10.10">
    <property type="entry name" value="Ribonuclease Inhibitor"/>
    <property type="match status" value="1"/>
</dbReference>
<dbReference type="EMBL" id="KV448153">
    <property type="protein sequence ID" value="OAX42638.1"/>
    <property type="molecule type" value="Genomic_DNA"/>
</dbReference>
<sequence>MVGNEVLKVLGLANLGPDHDALASFATKINQSRLEFLSLSGNPLGDAGIETLFRHLRTSHLQELHINTMGLTAGSASGLAEWISSRRSGHSDGVHSLHTLKCNGNSLGMNGVWKVIHAIQMGNRSLVKVELYANQTAGTEIPNRDTPFQQTS</sequence>
<proteinExistence type="predicted"/>
<dbReference type="STRING" id="1314800.A0A1B7NCU3"/>
<protein>
    <recommendedName>
        <fullName evidence="3">RNI-like protein</fullName>
    </recommendedName>
</protein>
<dbReference type="SUPFAM" id="SSF52047">
    <property type="entry name" value="RNI-like"/>
    <property type="match status" value="1"/>
</dbReference>
<reference evidence="1 2" key="1">
    <citation type="submission" date="2016-06" db="EMBL/GenBank/DDBJ databases">
        <title>Comparative genomics of the ectomycorrhizal sister species Rhizopogon vinicolor and Rhizopogon vesiculosus (Basidiomycota: Boletales) reveals a divergence of the mating type B locus.</title>
        <authorList>
            <consortium name="DOE Joint Genome Institute"/>
            <person name="Mujic A.B."/>
            <person name="Kuo A."/>
            <person name="Tritt A."/>
            <person name="Lipzen A."/>
            <person name="Chen C."/>
            <person name="Johnson J."/>
            <person name="Sharma A."/>
            <person name="Barry K."/>
            <person name="Grigoriev I.V."/>
            <person name="Spatafora J.W."/>
        </authorList>
    </citation>
    <scope>NUCLEOTIDE SEQUENCE [LARGE SCALE GENOMIC DNA]</scope>
    <source>
        <strain evidence="1 2">AM-OR11-026</strain>
    </source>
</reference>
<dbReference type="InterPro" id="IPR032675">
    <property type="entry name" value="LRR_dom_sf"/>
</dbReference>
<name>A0A1B7NCU3_9AGAM</name>